<evidence type="ECO:0000256" key="7">
    <source>
        <dbReference type="ARBA" id="ARBA00048348"/>
    </source>
</evidence>
<dbReference type="Gene3D" id="3.10.200.10">
    <property type="entry name" value="Alpha carbonic anhydrase"/>
    <property type="match status" value="1"/>
</dbReference>
<keyword evidence="4 8" id="KW-0479">Metal-binding</keyword>
<dbReference type="SMART" id="SM01057">
    <property type="entry name" value="Carb_anhydrase"/>
    <property type="match status" value="1"/>
</dbReference>
<comment type="function">
    <text evidence="1 8">Reversible hydration of carbon dioxide.</text>
</comment>
<dbReference type="InterPro" id="IPR023561">
    <property type="entry name" value="Carbonic_anhydrase_a-class"/>
</dbReference>
<comment type="cofactor">
    <cofactor evidence="8">
        <name>Zn(2+)</name>
        <dbReference type="ChEBI" id="CHEBI:29105"/>
    </cofactor>
</comment>
<dbReference type="GO" id="GO:0005886">
    <property type="term" value="C:plasma membrane"/>
    <property type="evidence" value="ECO:0007669"/>
    <property type="project" value="TreeGrafter"/>
</dbReference>
<proteinExistence type="inferred from homology"/>
<feature type="non-terminal residue" evidence="10">
    <location>
        <position position="1"/>
    </location>
</feature>
<dbReference type="PROSITE" id="PS00162">
    <property type="entry name" value="ALPHA_CA_1"/>
    <property type="match status" value="1"/>
</dbReference>
<comment type="caution">
    <text evidence="10">The sequence shown here is derived from an EMBL/GenBank/DDBJ whole genome shotgun (WGS) entry which is preliminary data.</text>
</comment>
<dbReference type="SUPFAM" id="SSF51069">
    <property type="entry name" value="Carbonic anhydrase"/>
    <property type="match status" value="1"/>
</dbReference>
<dbReference type="Proteomes" id="UP000792457">
    <property type="component" value="Unassembled WGS sequence"/>
</dbReference>
<reference evidence="10" key="2">
    <citation type="submission" date="2017-10" db="EMBL/GenBank/DDBJ databases">
        <title>Ladona fulva Genome sequencing and assembly.</title>
        <authorList>
            <person name="Murali S."/>
            <person name="Richards S."/>
            <person name="Bandaranaike D."/>
            <person name="Bellair M."/>
            <person name="Blankenburg K."/>
            <person name="Chao H."/>
            <person name="Dinh H."/>
            <person name="Doddapaneni H."/>
            <person name="Dugan-Rocha S."/>
            <person name="Elkadiri S."/>
            <person name="Gnanaolivu R."/>
            <person name="Hernandez B."/>
            <person name="Skinner E."/>
            <person name="Javaid M."/>
            <person name="Lee S."/>
            <person name="Li M."/>
            <person name="Ming W."/>
            <person name="Munidasa M."/>
            <person name="Muniz J."/>
            <person name="Nguyen L."/>
            <person name="Hughes D."/>
            <person name="Osuji N."/>
            <person name="Pu L.-L."/>
            <person name="Puazo M."/>
            <person name="Qu C."/>
            <person name="Quiroz J."/>
            <person name="Raj R."/>
            <person name="Weissenberger G."/>
            <person name="Xin Y."/>
            <person name="Zou X."/>
            <person name="Han Y."/>
            <person name="Worley K."/>
            <person name="Muzny D."/>
            <person name="Gibbs R."/>
        </authorList>
    </citation>
    <scope>NUCLEOTIDE SEQUENCE</scope>
    <source>
        <strain evidence="10">Sampled in the wild</strain>
    </source>
</reference>
<keyword evidence="5 8" id="KW-0862">Zinc</keyword>
<comment type="similarity">
    <text evidence="2 8">Belongs to the alpha-carbonic anhydrase family.</text>
</comment>
<feature type="domain" description="Alpha-carbonic anhydrase" evidence="9">
    <location>
        <begin position="1"/>
        <end position="243"/>
    </location>
</feature>
<evidence type="ECO:0000256" key="5">
    <source>
        <dbReference type="ARBA" id="ARBA00022833"/>
    </source>
</evidence>
<accession>A0A8K0KAX7</accession>
<keyword evidence="11" id="KW-1185">Reference proteome</keyword>
<evidence type="ECO:0000256" key="6">
    <source>
        <dbReference type="ARBA" id="ARBA00023239"/>
    </source>
</evidence>
<evidence type="ECO:0000259" key="9">
    <source>
        <dbReference type="PROSITE" id="PS51144"/>
    </source>
</evidence>
<dbReference type="Pfam" id="PF00194">
    <property type="entry name" value="Carb_anhydrase"/>
    <property type="match status" value="1"/>
</dbReference>
<comment type="catalytic activity">
    <reaction evidence="7 8">
        <text>hydrogencarbonate + H(+) = CO2 + H2O</text>
        <dbReference type="Rhea" id="RHEA:10748"/>
        <dbReference type="ChEBI" id="CHEBI:15377"/>
        <dbReference type="ChEBI" id="CHEBI:15378"/>
        <dbReference type="ChEBI" id="CHEBI:16526"/>
        <dbReference type="ChEBI" id="CHEBI:17544"/>
        <dbReference type="EC" id="4.2.1.1"/>
    </reaction>
</comment>
<dbReference type="PROSITE" id="PS51144">
    <property type="entry name" value="ALPHA_CA_2"/>
    <property type="match status" value="1"/>
</dbReference>
<name>A0A8K0KAX7_LADFU</name>
<dbReference type="EMBL" id="KZ308513">
    <property type="protein sequence ID" value="KAG8230804.1"/>
    <property type="molecule type" value="Genomic_DNA"/>
</dbReference>
<dbReference type="CDD" id="cd00326">
    <property type="entry name" value="alpha_CA"/>
    <property type="match status" value="1"/>
</dbReference>
<dbReference type="InterPro" id="IPR036398">
    <property type="entry name" value="CA_dom_sf"/>
</dbReference>
<evidence type="ECO:0000256" key="1">
    <source>
        <dbReference type="ARBA" id="ARBA00002904"/>
    </source>
</evidence>
<dbReference type="GO" id="GO:0008270">
    <property type="term" value="F:zinc ion binding"/>
    <property type="evidence" value="ECO:0007669"/>
    <property type="project" value="UniProtKB-UniRule"/>
</dbReference>
<dbReference type="EC" id="4.2.1.1" evidence="3 8"/>
<evidence type="ECO:0000313" key="11">
    <source>
        <dbReference type="Proteomes" id="UP000792457"/>
    </source>
</evidence>
<dbReference type="OrthoDB" id="429145at2759"/>
<evidence type="ECO:0000256" key="8">
    <source>
        <dbReference type="RuleBase" id="RU367011"/>
    </source>
</evidence>
<evidence type="ECO:0000256" key="2">
    <source>
        <dbReference type="ARBA" id="ARBA00010718"/>
    </source>
</evidence>
<evidence type="ECO:0000256" key="4">
    <source>
        <dbReference type="ARBA" id="ARBA00022723"/>
    </source>
</evidence>
<protein>
    <recommendedName>
        <fullName evidence="3 8">Carbonic anhydrase</fullName>
        <ecNumber evidence="3 8">4.2.1.1</ecNumber>
    </recommendedName>
</protein>
<keyword evidence="6 8" id="KW-0456">Lyase</keyword>
<dbReference type="InterPro" id="IPR001148">
    <property type="entry name" value="CA_dom"/>
</dbReference>
<dbReference type="PANTHER" id="PTHR18952">
    <property type="entry name" value="CARBONIC ANHYDRASE"/>
    <property type="match status" value="1"/>
</dbReference>
<dbReference type="GO" id="GO:0004089">
    <property type="term" value="F:carbonate dehydratase activity"/>
    <property type="evidence" value="ECO:0007669"/>
    <property type="project" value="UniProtKB-UniRule"/>
</dbReference>
<dbReference type="PANTHER" id="PTHR18952:SF265">
    <property type="entry name" value="CARBONIC ANHYDRASE"/>
    <property type="match status" value="1"/>
</dbReference>
<evidence type="ECO:0000256" key="3">
    <source>
        <dbReference type="ARBA" id="ARBA00012925"/>
    </source>
</evidence>
<dbReference type="InterPro" id="IPR018338">
    <property type="entry name" value="Carbonic_anhydrase_a-class_CS"/>
</dbReference>
<sequence length="276" mass="30945">GTGPSHWPGACQTGNRQSPIDIVPRHTFPVKFKDMEFYKYGQELHSHGATLYNNGHTVVLDLGTLKNRSTPSIRDGGLESVYILDHIHFHAPSEHTVNGRRYPLEAHLVHRDHRAPSVPEALKMRDGIAVLGVLYHISEEGNSELQDLADGLAKLNGVEGSKERLPERDGDSMTIDSLLPEERDDFFRYYGSLTTPQCHEAVVWTVFKETVAISEEQLKQFRMPQHNFRPLQDMNHRFVLHNTDSGSRSRSSGIAAPTPFCTLALASVLAAYGLRR</sequence>
<organism evidence="10 11">
    <name type="scientific">Ladona fulva</name>
    <name type="common">Scarce chaser dragonfly</name>
    <name type="synonym">Libellula fulva</name>
    <dbReference type="NCBI Taxonomy" id="123851"/>
    <lineage>
        <taxon>Eukaryota</taxon>
        <taxon>Metazoa</taxon>
        <taxon>Ecdysozoa</taxon>
        <taxon>Arthropoda</taxon>
        <taxon>Hexapoda</taxon>
        <taxon>Insecta</taxon>
        <taxon>Pterygota</taxon>
        <taxon>Palaeoptera</taxon>
        <taxon>Odonata</taxon>
        <taxon>Epiprocta</taxon>
        <taxon>Anisoptera</taxon>
        <taxon>Libelluloidea</taxon>
        <taxon>Libellulidae</taxon>
        <taxon>Ladona</taxon>
    </lineage>
</organism>
<reference evidence="10" key="1">
    <citation type="submission" date="2013-04" db="EMBL/GenBank/DDBJ databases">
        <authorList>
            <person name="Qu J."/>
            <person name="Murali S.C."/>
            <person name="Bandaranaike D."/>
            <person name="Bellair M."/>
            <person name="Blankenburg K."/>
            <person name="Chao H."/>
            <person name="Dinh H."/>
            <person name="Doddapaneni H."/>
            <person name="Downs B."/>
            <person name="Dugan-Rocha S."/>
            <person name="Elkadiri S."/>
            <person name="Gnanaolivu R.D."/>
            <person name="Hernandez B."/>
            <person name="Javaid M."/>
            <person name="Jayaseelan J.C."/>
            <person name="Lee S."/>
            <person name="Li M."/>
            <person name="Ming W."/>
            <person name="Munidasa M."/>
            <person name="Muniz J."/>
            <person name="Nguyen L."/>
            <person name="Ongeri F."/>
            <person name="Osuji N."/>
            <person name="Pu L.-L."/>
            <person name="Puazo M."/>
            <person name="Qu C."/>
            <person name="Quiroz J."/>
            <person name="Raj R."/>
            <person name="Weissenberger G."/>
            <person name="Xin Y."/>
            <person name="Zou X."/>
            <person name="Han Y."/>
            <person name="Richards S."/>
            <person name="Worley K."/>
            <person name="Muzny D."/>
            <person name="Gibbs R."/>
        </authorList>
    </citation>
    <scope>NUCLEOTIDE SEQUENCE</scope>
    <source>
        <strain evidence="10">Sampled in the wild</strain>
    </source>
</reference>
<dbReference type="AlphaFoldDB" id="A0A8K0KAX7"/>
<evidence type="ECO:0000313" key="10">
    <source>
        <dbReference type="EMBL" id="KAG8230804.1"/>
    </source>
</evidence>
<gene>
    <name evidence="10" type="ORF">J437_LFUL010584</name>
</gene>